<dbReference type="HAMAP" id="MF_00360">
    <property type="entry name" value="Ribosomal_bS6"/>
    <property type="match status" value="1"/>
</dbReference>
<dbReference type="PANTHER" id="PTHR21011">
    <property type="entry name" value="MITOCHONDRIAL 28S RIBOSOMAL PROTEIN S6"/>
    <property type="match status" value="1"/>
</dbReference>
<dbReference type="RefSeq" id="YP_009628745.1">
    <property type="nucleotide sequence ID" value="NC_042171.1"/>
</dbReference>
<protein>
    <recommendedName>
        <fullName evidence="2">30S ribosomal protein S6, chloroplastic</fullName>
    </recommendedName>
</protein>
<dbReference type="Pfam" id="PF01250">
    <property type="entry name" value="Ribosomal_S6"/>
    <property type="match status" value="1"/>
</dbReference>
<dbReference type="GeneID" id="40138663"/>
<dbReference type="GO" id="GO:0003735">
    <property type="term" value="F:structural constituent of ribosome"/>
    <property type="evidence" value="ECO:0007669"/>
    <property type="project" value="InterPro"/>
</dbReference>
<dbReference type="InterPro" id="IPR000529">
    <property type="entry name" value="Ribosomal_bS6"/>
</dbReference>
<reference evidence="3" key="1">
    <citation type="journal article" date="2019" name="Phycologia">
        <title>Chloroplast and mitochondrial genomes of Balbiania investiens (Balbianiales, Nemaliophycidae).</title>
        <authorList>
            <person name="Evans J.R."/>
            <person name="StAmour N."/>
            <person name="Verbruggen H."/>
            <person name="Salomaki E.D."/>
            <person name="Vis M.L."/>
        </authorList>
    </citation>
    <scope>NUCLEOTIDE SEQUENCE</scope>
</reference>
<gene>
    <name evidence="3" type="primary">rps6</name>
</gene>
<dbReference type="CDD" id="cd15487">
    <property type="entry name" value="bS6_chloro_cyano"/>
    <property type="match status" value="1"/>
</dbReference>
<dbReference type="NCBIfam" id="TIGR00166">
    <property type="entry name" value="S6"/>
    <property type="match status" value="1"/>
</dbReference>
<dbReference type="GO" id="GO:0006412">
    <property type="term" value="P:translation"/>
    <property type="evidence" value="ECO:0007669"/>
    <property type="project" value="InterPro"/>
</dbReference>
<dbReference type="InterPro" id="IPR014717">
    <property type="entry name" value="Transl_elong_EF1B/ribsomal_bS6"/>
</dbReference>
<dbReference type="GO" id="GO:0005840">
    <property type="term" value="C:ribosome"/>
    <property type="evidence" value="ECO:0007669"/>
    <property type="project" value="UniProtKB-KW"/>
</dbReference>
<accession>A0A4D6BMT8</accession>
<evidence type="ECO:0000256" key="2">
    <source>
        <dbReference type="ARBA" id="ARBA00035537"/>
    </source>
</evidence>
<geneLocation type="plastid" evidence="3"/>
<dbReference type="GO" id="GO:0005737">
    <property type="term" value="C:cytoplasm"/>
    <property type="evidence" value="ECO:0007669"/>
    <property type="project" value="UniProtKB-ARBA"/>
</dbReference>
<dbReference type="PANTHER" id="PTHR21011:SF1">
    <property type="entry name" value="SMALL RIBOSOMAL SUBUNIT PROTEIN BS6M"/>
    <property type="match status" value="1"/>
</dbReference>
<keyword evidence="3" id="KW-0934">Plastid</keyword>
<dbReference type="Gene3D" id="3.30.70.60">
    <property type="match status" value="1"/>
</dbReference>
<dbReference type="SUPFAM" id="SSF54995">
    <property type="entry name" value="Ribosomal protein S6"/>
    <property type="match status" value="1"/>
</dbReference>
<dbReference type="InterPro" id="IPR020814">
    <property type="entry name" value="Ribosomal_S6_plastid/chlpt"/>
</dbReference>
<organism evidence="3">
    <name type="scientific">Balbiania investiens</name>
    <dbReference type="NCBI Taxonomy" id="111861"/>
    <lineage>
        <taxon>Eukaryota</taxon>
        <taxon>Rhodophyta</taxon>
        <taxon>Florideophyceae</taxon>
        <taxon>Nemaliophycidae</taxon>
        <taxon>Balbianiales</taxon>
        <taxon>Balbianiaceae</taxon>
        <taxon>Balbiania</taxon>
    </lineage>
</organism>
<keyword evidence="3" id="KW-0689">Ribosomal protein</keyword>
<dbReference type="EMBL" id="MH026108">
    <property type="protein sequence ID" value="QBX88528.1"/>
    <property type="molecule type" value="Genomic_DNA"/>
</dbReference>
<proteinExistence type="inferred from homology"/>
<comment type="similarity">
    <text evidence="1">Belongs to the bacterial ribosomal protein bS6 family.</text>
</comment>
<sequence length="142" mass="17105">MLRYLLYHRLLGFRLIISNNFEKADLTTIYHKLFTGNSSMFLNTYETIYILKPDVTEDKNLDLVHEYKTLIKRHGGKNVFVQHRGRRHLSYNITHYYDGIYVQMNFEGNGYLVHLLEKSMRFNEKIIRYLTTRQEILPQLEV</sequence>
<dbReference type="AlphaFoldDB" id="A0A4D6BMT8"/>
<evidence type="ECO:0000256" key="1">
    <source>
        <dbReference type="ARBA" id="ARBA00009512"/>
    </source>
</evidence>
<name>A0A4D6BMT8_9FLOR</name>
<keyword evidence="3" id="KW-0687">Ribonucleoprotein</keyword>
<dbReference type="GO" id="GO:0070181">
    <property type="term" value="F:small ribosomal subunit rRNA binding"/>
    <property type="evidence" value="ECO:0007669"/>
    <property type="project" value="TreeGrafter"/>
</dbReference>
<dbReference type="InterPro" id="IPR035980">
    <property type="entry name" value="Ribosomal_bS6_sf"/>
</dbReference>
<evidence type="ECO:0000313" key="3">
    <source>
        <dbReference type="EMBL" id="QBX88528.1"/>
    </source>
</evidence>